<dbReference type="InterPro" id="IPR036388">
    <property type="entry name" value="WH-like_DNA-bd_sf"/>
</dbReference>
<comment type="caution">
    <text evidence="6">The sequence shown here is derived from an EMBL/GenBank/DDBJ whole genome shotgun (WGS) entry which is preliminary data.</text>
</comment>
<keyword evidence="4" id="KW-0175">Coiled coil</keyword>
<dbReference type="PANTHER" id="PTHR43537">
    <property type="entry name" value="TRANSCRIPTIONAL REGULATOR, GNTR FAMILY"/>
    <property type="match status" value="1"/>
</dbReference>
<organism evidence="6">
    <name type="scientific">OCS116 cluster bacterium</name>
    <dbReference type="NCBI Taxonomy" id="2030921"/>
    <lineage>
        <taxon>Bacteria</taxon>
        <taxon>Pseudomonadati</taxon>
        <taxon>Pseudomonadota</taxon>
        <taxon>Alphaproteobacteria</taxon>
        <taxon>OCS116 cluster</taxon>
    </lineage>
</organism>
<gene>
    <name evidence="6" type="ORF">COB13_03780</name>
</gene>
<keyword evidence="1" id="KW-0805">Transcription regulation</keyword>
<dbReference type="Pfam" id="PF00392">
    <property type="entry name" value="GntR"/>
    <property type="match status" value="1"/>
</dbReference>
<dbReference type="SMART" id="SM00345">
    <property type="entry name" value="HTH_GNTR"/>
    <property type="match status" value="1"/>
</dbReference>
<evidence type="ECO:0000259" key="5">
    <source>
        <dbReference type="PROSITE" id="PS50949"/>
    </source>
</evidence>
<proteinExistence type="predicted"/>
<feature type="coiled-coil region" evidence="4">
    <location>
        <begin position="187"/>
        <end position="214"/>
    </location>
</feature>
<dbReference type="SUPFAM" id="SSF48008">
    <property type="entry name" value="GntR ligand-binding domain-like"/>
    <property type="match status" value="1"/>
</dbReference>
<protein>
    <submittedName>
        <fullName evidence="6">Transcriptional regulator</fullName>
    </submittedName>
</protein>
<dbReference type="PROSITE" id="PS50949">
    <property type="entry name" value="HTH_GNTR"/>
    <property type="match status" value="1"/>
</dbReference>
<dbReference type="AlphaFoldDB" id="A0A2A4Z952"/>
<dbReference type="GO" id="GO:0003677">
    <property type="term" value="F:DNA binding"/>
    <property type="evidence" value="ECO:0007669"/>
    <property type="project" value="UniProtKB-KW"/>
</dbReference>
<dbReference type="InterPro" id="IPR011711">
    <property type="entry name" value="GntR_C"/>
</dbReference>
<evidence type="ECO:0000313" key="6">
    <source>
        <dbReference type="EMBL" id="PCJ03068.1"/>
    </source>
</evidence>
<evidence type="ECO:0000256" key="2">
    <source>
        <dbReference type="ARBA" id="ARBA00023125"/>
    </source>
</evidence>
<feature type="domain" description="HTH gntR-type" evidence="5">
    <location>
        <begin position="17"/>
        <end position="85"/>
    </location>
</feature>
<accession>A0A2A4Z952</accession>
<evidence type="ECO:0000256" key="3">
    <source>
        <dbReference type="ARBA" id="ARBA00023163"/>
    </source>
</evidence>
<keyword evidence="3" id="KW-0804">Transcription</keyword>
<dbReference type="InterPro" id="IPR008920">
    <property type="entry name" value="TF_FadR/GntR_C"/>
</dbReference>
<dbReference type="InterPro" id="IPR036390">
    <property type="entry name" value="WH_DNA-bd_sf"/>
</dbReference>
<keyword evidence="2" id="KW-0238">DNA-binding</keyword>
<sequence>MSEKTSIFQMEPPIERQSVAEMVATRILEMVSSQALKAGDQLPPERELAEMFSVSRPSVREAIRGLSILGVVKSRQGGGAFISKLDGDALLGPIRFFLSLEKMNIRELYDARALIESDVARRAAENIDIGQLELLESILEQQKNTLNDAKAFRLLDYKFHEIIWVGSKNVYLKRIGESLNSLGLEIRKRASENSKVLEQSLKDHQNLLDALKARDAEKAARAAEKHMHNVYQSTLAQEAEGNE</sequence>
<dbReference type="GO" id="GO:0003700">
    <property type="term" value="F:DNA-binding transcription factor activity"/>
    <property type="evidence" value="ECO:0007669"/>
    <property type="project" value="InterPro"/>
</dbReference>
<dbReference type="CDD" id="cd07377">
    <property type="entry name" value="WHTH_GntR"/>
    <property type="match status" value="1"/>
</dbReference>
<dbReference type="Gene3D" id="1.20.120.530">
    <property type="entry name" value="GntR ligand-binding domain-like"/>
    <property type="match status" value="1"/>
</dbReference>
<evidence type="ECO:0000256" key="1">
    <source>
        <dbReference type="ARBA" id="ARBA00023015"/>
    </source>
</evidence>
<dbReference type="Gene3D" id="1.10.10.10">
    <property type="entry name" value="Winged helix-like DNA-binding domain superfamily/Winged helix DNA-binding domain"/>
    <property type="match status" value="1"/>
</dbReference>
<reference key="1">
    <citation type="submission" date="2017-08" db="EMBL/GenBank/DDBJ databases">
        <title>A dynamic microbial community with high functional redundancy inhabits the cold, oxic subseafloor aquifer.</title>
        <authorList>
            <person name="Tully B.J."/>
            <person name="Wheat C.G."/>
            <person name="Glazer B.T."/>
            <person name="Huber J.A."/>
        </authorList>
    </citation>
    <scope>NUCLEOTIDE SEQUENCE [LARGE SCALE GENOMIC DNA]</scope>
</reference>
<dbReference type="SUPFAM" id="SSF46785">
    <property type="entry name" value="Winged helix' DNA-binding domain"/>
    <property type="match status" value="1"/>
</dbReference>
<reference evidence="6" key="2">
    <citation type="journal article" date="2018" name="ISME J.">
        <title>A dynamic microbial community with high functional redundancy inhabits the cold, oxic subseafloor aquifer.</title>
        <authorList>
            <person name="Tully B.J."/>
            <person name="Wheat C.G."/>
            <person name="Glazer B.T."/>
            <person name="Huber J.A."/>
        </authorList>
    </citation>
    <scope>NUCLEOTIDE SEQUENCE</scope>
    <source>
        <strain evidence="6">NORP83</strain>
    </source>
</reference>
<dbReference type="PANTHER" id="PTHR43537:SF5">
    <property type="entry name" value="UXU OPERON TRANSCRIPTIONAL REGULATOR"/>
    <property type="match status" value="1"/>
</dbReference>
<dbReference type="PRINTS" id="PR00035">
    <property type="entry name" value="HTHGNTR"/>
</dbReference>
<dbReference type="EMBL" id="NVUS01000003">
    <property type="protein sequence ID" value="PCJ03068.1"/>
    <property type="molecule type" value="Genomic_DNA"/>
</dbReference>
<dbReference type="InterPro" id="IPR000524">
    <property type="entry name" value="Tscrpt_reg_HTH_GntR"/>
</dbReference>
<name>A0A2A4Z952_9PROT</name>
<evidence type="ECO:0000256" key="4">
    <source>
        <dbReference type="SAM" id="Coils"/>
    </source>
</evidence>
<dbReference type="SMART" id="SM00895">
    <property type="entry name" value="FCD"/>
    <property type="match status" value="1"/>
</dbReference>
<dbReference type="Pfam" id="PF07729">
    <property type="entry name" value="FCD"/>
    <property type="match status" value="1"/>
</dbReference>